<name>A0ABU2GIS1_9EURY</name>
<dbReference type="Pfam" id="PF15915">
    <property type="entry name" value="BAT"/>
    <property type="match status" value="1"/>
</dbReference>
<organism evidence="5 6">
    <name type="scientific">Halogeometricum salsisoli</name>
    <dbReference type="NCBI Taxonomy" id="2950536"/>
    <lineage>
        <taxon>Archaea</taxon>
        <taxon>Methanobacteriati</taxon>
        <taxon>Methanobacteriota</taxon>
        <taxon>Stenosarchaea group</taxon>
        <taxon>Halobacteria</taxon>
        <taxon>Halobacteriales</taxon>
        <taxon>Haloferacaceae</taxon>
        <taxon>Halogeometricum</taxon>
    </lineage>
</organism>
<keyword evidence="1" id="KW-0805">Transcription regulation</keyword>
<dbReference type="Pfam" id="PF04967">
    <property type="entry name" value="HTH_10"/>
    <property type="match status" value="1"/>
</dbReference>
<reference evidence="5 6" key="1">
    <citation type="submission" date="2022-06" db="EMBL/GenBank/DDBJ databases">
        <title>Halogeometricum sp. a new haloarchaeum isolate from saline soil.</title>
        <authorList>
            <person name="Strakova D."/>
            <person name="Galisteo C."/>
            <person name="Sanchez-Porro C."/>
            <person name="Ventosa A."/>
        </authorList>
    </citation>
    <scope>NUCLEOTIDE SEQUENCE [LARGE SCALE GENOMIC DNA]</scope>
    <source>
        <strain evidence="5 6">S1BR25-6</strain>
    </source>
</reference>
<accession>A0ABU2GIS1</accession>
<dbReference type="PANTHER" id="PTHR34236">
    <property type="entry name" value="DIMETHYL SULFOXIDE REDUCTASE TRANSCRIPTIONAL ACTIVATOR"/>
    <property type="match status" value="1"/>
</dbReference>
<dbReference type="InterPro" id="IPR031803">
    <property type="entry name" value="BAT_GAF/HTH-assoc"/>
</dbReference>
<feature type="domain" description="HTH bat-type" evidence="3">
    <location>
        <begin position="157"/>
        <end position="208"/>
    </location>
</feature>
<evidence type="ECO:0000256" key="2">
    <source>
        <dbReference type="ARBA" id="ARBA00023163"/>
    </source>
</evidence>
<dbReference type="Proteomes" id="UP001257060">
    <property type="component" value="Unassembled WGS sequence"/>
</dbReference>
<proteinExistence type="predicted"/>
<evidence type="ECO:0000256" key="1">
    <source>
        <dbReference type="ARBA" id="ARBA00023015"/>
    </source>
</evidence>
<evidence type="ECO:0000313" key="5">
    <source>
        <dbReference type="EMBL" id="MDS0300737.1"/>
    </source>
</evidence>
<gene>
    <name evidence="5" type="ORF">NDI76_18470</name>
</gene>
<evidence type="ECO:0000259" key="3">
    <source>
        <dbReference type="Pfam" id="PF04967"/>
    </source>
</evidence>
<sequence length="219" mass="24258">MSITAKIHIRHDRLALVPTLRSLDDVKIRVISQGTTNPGTTVFPFLVECDDRESLESALDDDPTVASYKLVDWDDGSGIYYIEHAEGTKLISAVVTDVNGFLAHTETKGNGWLVRLLLPDKEALNSVWQYARENDISLEIIEIYGNESAGGESSYGLTLEQRTALQTAYEKGHFQEPRDISLTEVAEEMGLSSTAMSGRLRRGMRNLIAATIAEPKDEE</sequence>
<dbReference type="PANTHER" id="PTHR34236:SF1">
    <property type="entry name" value="DIMETHYL SULFOXIDE REDUCTASE TRANSCRIPTIONAL ACTIVATOR"/>
    <property type="match status" value="1"/>
</dbReference>
<dbReference type="InterPro" id="IPR007050">
    <property type="entry name" value="HTH_bacterioopsin"/>
</dbReference>
<dbReference type="EMBL" id="JAMQOP010000004">
    <property type="protein sequence ID" value="MDS0300737.1"/>
    <property type="molecule type" value="Genomic_DNA"/>
</dbReference>
<evidence type="ECO:0000313" key="6">
    <source>
        <dbReference type="Proteomes" id="UP001257060"/>
    </source>
</evidence>
<comment type="caution">
    <text evidence="5">The sequence shown here is derived from an EMBL/GenBank/DDBJ whole genome shotgun (WGS) entry which is preliminary data.</text>
</comment>
<keyword evidence="6" id="KW-1185">Reference proteome</keyword>
<dbReference type="RefSeq" id="WP_310925652.1">
    <property type="nucleotide sequence ID" value="NZ_JAMQOP010000004.1"/>
</dbReference>
<protein>
    <submittedName>
        <fullName evidence="5">Helix-turn-helix domain-containing protein</fullName>
    </submittedName>
</protein>
<evidence type="ECO:0000259" key="4">
    <source>
        <dbReference type="Pfam" id="PF15915"/>
    </source>
</evidence>
<keyword evidence="2" id="KW-0804">Transcription</keyword>
<feature type="domain" description="Bacterioopsin transcriptional activator GAF and HTH associated" evidence="4">
    <location>
        <begin position="7"/>
        <end position="139"/>
    </location>
</feature>